<proteinExistence type="predicted"/>
<evidence type="ECO:0000313" key="9">
    <source>
        <dbReference type="Proteomes" id="UP000838412"/>
    </source>
</evidence>
<dbReference type="Pfam" id="PF09297">
    <property type="entry name" value="Zn_ribbon_NUD"/>
    <property type="match status" value="1"/>
</dbReference>
<feature type="domain" description="Nudix hydrolase" evidence="7">
    <location>
        <begin position="216"/>
        <end position="340"/>
    </location>
</feature>
<reference evidence="8" key="1">
    <citation type="submission" date="2022-01" db="EMBL/GenBank/DDBJ databases">
        <authorList>
            <person name="Braso-Vives M."/>
        </authorList>
    </citation>
    <scope>NUCLEOTIDE SEQUENCE</scope>
</reference>
<dbReference type="InterPro" id="IPR000086">
    <property type="entry name" value="NUDIX_hydrolase_dom"/>
</dbReference>
<dbReference type="GO" id="GO:0016787">
    <property type="term" value="F:hydrolase activity"/>
    <property type="evidence" value="ECO:0007669"/>
    <property type="project" value="UniProtKB-KW"/>
</dbReference>
<dbReference type="CDD" id="cd03429">
    <property type="entry name" value="NUDIX_NADH_pyrophosphatase_Nudt13"/>
    <property type="match status" value="1"/>
</dbReference>
<organism evidence="8 9">
    <name type="scientific">Branchiostoma lanceolatum</name>
    <name type="common">Common lancelet</name>
    <name type="synonym">Amphioxus lanceolatum</name>
    <dbReference type="NCBI Taxonomy" id="7740"/>
    <lineage>
        <taxon>Eukaryota</taxon>
        <taxon>Metazoa</taxon>
        <taxon>Chordata</taxon>
        <taxon>Cephalochordata</taxon>
        <taxon>Leptocardii</taxon>
        <taxon>Amphioxiformes</taxon>
        <taxon>Branchiostomatidae</taxon>
        <taxon>Branchiostoma</taxon>
    </lineage>
</organism>
<dbReference type="GO" id="GO:0046872">
    <property type="term" value="F:metal ion binding"/>
    <property type="evidence" value="ECO:0007669"/>
    <property type="project" value="UniProtKB-KW"/>
</dbReference>
<dbReference type="SUPFAM" id="SSF55811">
    <property type="entry name" value="Nudix"/>
    <property type="match status" value="1"/>
</dbReference>
<gene>
    <name evidence="8" type="primary">NUDT12</name>
    <name evidence="8" type="ORF">BLAG_LOCUS8140</name>
</gene>
<dbReference type="PANTHER" id="PTHR11383:SF3">
    <property type="entry name" value="NAD(P)H PYROPHOSPHATASE NUDT13, MITOCHONDRIAL"/>
    <property type="match status" value="1"/>
</dbReference>
<dbReference type="Gene3D" id="3.90.79.20">
    <property type="match status" value="1"/>
</dbReference>
<keyword evidence="5" id="KW-0460">Magnesium</keyword>
<keyword evidence="9" id="KW-1185">Reference proteome</keyword>
<evidence type="ECO:0000256" key="3">
    <source>
        <dbReference type="ARBA" id="ARBA00022723"/>
    </source>
</evidence>
<keyword evidence="4" id="KW-0378">Hydrolase</keyword>
<evidence type="ECO:0000313" key="8">
    <source>
        <dbReference type="EMBL" id="CAH1245967.1"/>
    </source>
</evidence>
<sequence length="370" mass="41937">MYCLVRYLPCFSRPVRTLERLIKLHNYSKLFRETSTYVGNIRVVQKLKENDDLCRDALERGVFTVLYDLKPLLVKATERRGLSIPWWGTDELMQKLFQLRMDPEAILPQCILLNGCDDQPTARFAVNISSRKIAGTKDVSSDLQTQVEETFGASVFNVRKALFVVSPTEGQLMSQAHSLLSWHVSHQFCSQCGGNTTKNLAGNKRRCTACEAEHYPQMAPVGIVLVSHENKCLLARQKQFPPGMYSALAGFCDMGECLEDTVRREVAEEVGLEVDTVSYMSSQHWPFPASSIMFGCYATVTSMELEVDKTELEDAQWFSLPQVQVALLTGPLGFTRSKDTFESVPLWIPPREAIAHQLIRNWAEMKLKKR</sequence>
<dbReference type="EMBL" id="OV696700">
    <property type="protein sequence ID" value="CAH1245967.1"/>
    <property type="molecule type" value="Genomic_DNA"/>
</dbReference>
<dbReference type="Gene3D" id="3.90.79.10">
    <property type="entry name" value="Nucleoside Triphosphate Pyrophosphohydrolase"/>
    <property type="match status" value="1"/>
</dbReference>
<dbReference type="InterPro" id="IPR020084">
    <property type="entry name" value="NUDIX_hydrolase_CS"/>
</dbReference>
<evidence type="ECO:0000256" key="6">
    <source>
        <dbReference type="ARBA" id="ARBA00023027"/>
    </source>
</evidence>
<evidence type="ECO:0000256" key="4">
    <source>
        <dbReference type="ARBA" id="ARBA00022801"/>
    </source>
</evidence>
<evidence type="ECO:0000259" key="7">
    <source>
        <dbReference type="PROSITE" id="PS51462"/>
    </source>
</evidence>
<name>A0A8J9Z1R8_BRALA</name>
<evidence type="ECO:0000256" key="1">
    <source>
        <dbReference type="ARBA" id="ARBA00001946"/>
    </source>
</evidence>
<dbReference type="Proteomes" id="UP000838412">
    <property type="component" value="Chromosome 15"/>
</dbReference>
<dbReference type="AlphaFoldDB" id="A0A8J9Z1R8"/>
<dbReference type="PANTHER" id="PTHR11383">
    <property type="entry name" value="NUCLEOSIDE DIPHOSPHATE-LINKED MOIETY X MOTIF 13"/>
    <property type="match status" value="1"/>
</dbReference>
<dbReference type="PROSITE" id="PS00893">
    <property type="entry name" value="NUDIX_BOX"/>
    <property type="match status" value="1"/>
</dbReference>
<comment type="cofactor">
    <cofactor evidence="1">
        <name>Mg(2+)</name>
        <dbReference type="ChEBI" id="CHEBI:18420"/>
    </cofactor>
</comment>
<evidence type="ECO:0000256" key="5">
    <source>
        <dbReference type="ARBA" id="ARBA00022842"/>
    </source>
</evidence>
<keyword evidence="3" id="KW-0479">Metal-binding</keyword>
<protein>
    <recommendedName>
        <fullName evidence="2">NAD(+) diphosphatase</fullName>
        <ecNumber evidence="2">3.6.1.22</ecNumber>
    </recommendedName>
</protein>
<dbReference type="InterPro" id="IPR049734">
    <property type="entry name" value="NudC-like_C"/>
</dbReference>
<dbReference type="InterPro" id="IPR015797">
    <property type="entry name" value="NUDIX_hydrolase-like_dom_sf"/>
</dbReference>
<dbReference type="NCBIfam" id="NF001299">
    <property type="entry name" value="PRK00241.1"/>
    <property type="match status" value="1"/>
</dbReference>
<evidence type="ECO:0000256" key="2">
    <source>
        <dbReference type="ARBA" id="ARBA00012381"/>
    </source>
</evidence>
<dbReference type="Pfam" id="PF00293">
    <property type="entry name" value="NUDIX"/>
    <property type="match status" value="1"/>
</dbReference>
<keyword evidence="6" id="KW-0520">NAD</keyword>
<dbReference type="EC" id="3.6.1.22" evidence="2"/>
<dbReference type="OrthoDB" id="10249612at2759"/>
<accession>A0A8J9Z1R8</accession>
<dbReference type="InterPro" id="IPR015376">
    <property type="entry name" value="Znr_NADH_PPase"/>
</dbReference>
<dbReference type="PROSITE" id="PS51462">
    <property type="entry name" value="NUDIX"/>
    <property type="match status" value="1"/>
</dbReference>